<evidence type="ECO:0000256" key="4">
    <source>
        <dbReference type="ARBA" id="ARBA00022989"/>
    </source>
</evidence>
<reference evidence="10" key="1">
    <citation type="submission" date="2015-06" db="UniProtKB">
        <authorList>
            <consortium name="EnsemblPlants"/>
        </authorList>
    </citation>
    <scope>IDENTIFICATION</scope>
</reference>
<keyword evidence="7 8" id="KW-0349">Heme</keyword>
<feature type="compositionally biased region" description="Gly residues" evidence="9">
    <location>
        <begin position="283"/>
        <end position="305"/>
    </location>
</feature>
<feature type="region of interest" description="Disordered" evidence="9">
    <location>
        <begin position="278"/>
        <end position="330"/>
    </location>
</feature>
<dbReference type="PRINTS" id="PR00385">
    <property type="entry name" value="P450"/>
</dbReference>
<dbReference type="InterPro" id="IPR001128">
    <property type="entry name" value="Cyt_P450"/>
</dbReference>
<dbReference type="GO" id="GO:0016705">
    <property type="term" value="F:oxidoreductase activity, acting on paired donors, with incorporation or reduction of molecular oxygen"/>
    <property type="evidence" value="ECO:0007669"/>
    <property type="project" value="InterPro"/>
</dbReference>
<keyword evidence="2" id="KW-0812">Transmembrane</keyword>
<name>N1QPQ5_AEGTA</name>
<dbReference type="Gene3D" id="1.10.630.10">
    <property type="entry name" value="Cytochrome P450"/>
    <property type="match status" value="1"/>
</dbReference>
<sequence>MARAHRTIDQFFADTIMKCRSDHRLHNEGVNESPDMLSSFICNDDASDEFLRDTVGNVLLAGRDTTGTTLSWFFYLICKNPHVEQKILDELAPIAATKKLEDMVAFDVSELSSLVYLHAALCECLRLYPPLAFQHKAAIAGDVLPRGHEWKTGDKILVYCYSMGRMEGVWGKDCMEFRPERWVTDDGKLMHEPSYKFLAFNAGPRTCLGKEVAFTQMKAVAAAVLWNFAVEAVPGHVVEPKLSVMLHMKNGLAVTVKRRKVAAIFTLVPVQSRTGTNVSIGPGSCGQGPAGPRGGIGPGSSGPFGPGWWDKPGPMGLAPGPPSLVPVGGLNRDQRLTL</sequence>
<comment type="similarity">
    <text evidence="1 8">Belongs to the cytochrome P450 family.</text>
</comment>
<accession>N1QPQ5</accession>
<evidence type="ECO:0000256" key="8">
    <source>
        <dbReference type="RuleBase" id="RU000461"/>
    </source>
</evidence>
<dbReference type="SUPFAM" id="SSF48264">
    <property type="entry name" value="Cytochrome P450"/>
    <property type="match status" value="1"/>
</dbReference>
<dbReference type="ExpressionAtlas" id="N1QPQ5">
    <property type="expression patterns" value="baseline"/>
</dbReference>
<evidence type="ECO:0000256" key="9">
    <source>
        <dbReference type="SAM" id="MobiDB-lite"/>
    </source>
</evidence>
<evidence type="ECO:0000256" key="2">
    <source>
        <dbReference type="ARBA" id="ARBA00022692"/>
    </source>
</evidence>
<keyword evidence="4" id="KW-1133">Transmembrane helix</keyword>
<dbReference type="InterPro" id="IPR036396">
    <property type="entry name" value="Cyt_P450_sf"/>
</dbReference>
<keyword evidence="8" id="KW-0503">Monooxygenase</keyword>
<dbReference type="InterPro" id="IPR002401">
    <property type="entry name" value="Cyt_P450_E_grp-I"/>
</dbReference>
<dbReference type="InterPro" id="IPR017972">
    <property type="entry name" value="Cyt_P450_CS"/>
</dbReference>
<evidence type="ECO:0000256" key="6">
    <source>
        <dbReference type="ARBA" id="ARBA00023004"/>
    </source>
</evidence>
<evidence type="ECO:0000313" key="10">
    <source>
        <dbReference type="EnsemblPlants" id="EMT01870"/>
    </source>
</evidence>
<keyword evidence="5 8" id="KW-0560">Oxidoreductase</keyword>
<evidence type="ECO:0000256" key="1">
    <source>
        <dbReference type="ARBA" id="ARBA00010617"/>
    </source>
</evidence>
<protein>
    <submittedName>
        <fullName evidence="10">Cytochrome P450 86A2</fullName>
    </submittedName>
</protein>
<dbReference type="GO" id="GO:0005506">
    <property type="term" value="F:iron ion binding"/>
    <property type="evidence" value="ECO:0007669"/>
    <property type="project" value="InterPro"/>
</dbReference>
<dbReference type="EnsemblPlants" id="EMT01870">
    <property type="protein sequence ID" value="EMT01870"/>
    <property type="gene ID" value="F775_14982"/>
</dbReference>
<evidence type="ECO:0000256" key="7">
    <source>
        <dbReference type="PIRSR" id="PIRSR602401-1"/>
    </source>
</evidence>
<keyword evidence="3 7" id="KW-0479">Metal-binding</keyword>
<dbReference type="GO" id="GO:0006629">
    <property type="term" value="P:lipid metabolic process"/>
    <property type="evidence" value="ECO:0007669"/>
    <property type="project" value="UniProtKB-ARBA"/>
</dbReference>
<dbReference type="PANTHER" id="PTHR24296">
    <property type="entry name" value="CYTOCHROME P450"/>
    <property type="match status" value="1"/>
</dbReference>
<organism evidence="10">
    <name type="scientific">Aegilops tauschii</name>
    <name type="common">Tausch's goatgrass</name>
    <name type="synonym">Aegilops squarrosa</name>
    <dbReference type="NCBI Taxonomy" id="37682"/>
    <lineage>
        <taxon>Eukaryota</taxon>
        <taxon>Viridiplantae</taxon>
        <taxon>Streptophyta</taxon>
        <taxon>Embryophyta</taxon>
        <taxon>Tracheophyta</taxon>
        <taxon>Spermatophyta</taxon>
        <taxon>Magnoliopsida</taxon>
        <taxon>Liliopsida</taxon>
        <taxon>Poales</taxon>
        <taxon>Poaceae</taxon>
        <taxon>BOP clade</taxon>
        <taxon>Pooideae</taxon>
        <taxon>Triticodae</taxon>
        <taxon>Triticeae</taxon>
        <taxon>Triticinae</taxon>
        <taxon>Aegilops</taxon>
    </lineage>
</organism>
<feature type="binding site" description="axial binding residue" evidence="7">
    <location>
        <position position="207"/>
    </location>
    <ligand>
        <name>heme</name>
        <dbReference type="ChEBI" id="CHEBI:30413"/>
    </ligand>
    <ligandPart>
        <name>Fe</name>
        <dbReference type="ChEBI" id="CHEBI:18248"/>
    </ligandPart>
</feature>
<dbReference type="GO" id="GO:0004497">
    <property type="term" value="F:monooxygenase activity"/>
    <property type="evidence" value="ECO:0007669"/>
    <property type="project" value="UniProtKB-KW"/>
</dbReference>
<dbReference type="AlphaFoldDB" id="N1QPQ5"/>
<dbReference type="PROSITE" id="PS00086">
    <property type="entry name" value="CYTOCHROME_P450"/>
    <property type="match status" value="1"/>
</dbReference>
<dbReference type="GO" id="GO:0020037">
    <property type="term" value="F:heme binding"/>
    <property type="evidence" value="ECO:0007669"/>
    <property type="project" value="InterPro"/>
</dbReference>
<keyword evidence="6 7" id="KW-0408">Iron</keyword>
<comment type="cofactor">
    <cofactor evidence="7">
        <name>heme</name>
        <dbReference type="ChEBI" id="CHEBI:30413"/>
    </cofactor>
</comment>
<proteinExistence type="inferred from homology"/>
<evidence type="ECO:0000256" key="3">
    <source>
        <dbReference type="ARBA" id="ARBA00022723"/>
    </source>
</evidence>
<keyword evidence="4" id="KW-0472">Membrane</keyword>
<dbReference type="Pfam" id="PF00067">
    <property type="entry name" value="p450"/>
    <property type="match status" value="1"/>
</dbReference>
<evidence type="ECO:0000256" key="5">
    <source>
        <dbReference type="ARBA" id="ARBA00023002"/>
    </source>
</evidence>
<dbReference type="PRINTS" id="PR00463">
    <property type="entry name" value="EP450I"/>
</dbReference>